<evidence type="ECO:0000313" key="3">
    <source>
        <dbReference type="Proteomes" id="UP001066276"/>
    </source>
</evidence>
<dbReference type="AlphaFoldDB" id="A0AAV7Q5P1"/>
<proteinExistence type="predicted"/>
<dbReference type="Proteomes" id="UP001066276">
    <property type="component" value="Chromosome 6"/>
</dbReference>
<name>A0AAV7Q5P1_PLEWA</name>
<feature type="compositionally biased region" description="Basic and acidic residues" evidence="1">
    <location>
        <begin position="92"/>
        <end position="112"/>
    </location>
</feature>
<reference evidence="2" key="1">
    <citation type="journal article" date="2022" name="bioRxiv">
        <title>Sequencing and chromosome-scale assembly of the giantPleurodeles waltlgenome.</title>
        <authorList>
            <person name="Brown T."/>
            <person name="Elewa A."/>
            <person name="Iarovenko S."/>
            <person name="Subramanian E."/>
            <person name="Araus A.J."/>
            <person name="Petzold A."/>
            <person name="Susuki M."/>
            <person name="Suzuki K.-i.T."/>
            <person name="Hayashi T."/>
            <person name="Toyoda A."/>
            <person name="Oliveira C."/>
            <person name="Osipova E."/>
            <person name="Leigh N.D."/>
            <person name="Simon A."/>
            <person name="Yun M.H."/>
        </authorList>
    </citation>
    <scope>NUCLEOTIDE SEQUENCE</scope>
    <source>
        <strain evidence="2">20211129_DDA</strain>
        <tissue evidence="2">Liver</tissue>
    </source>
</reference>
<dbReference type="EMBL" id="JANPWB010000010">
    <property type="protein sequence ID" value="KAJ1135676.1"/>
    <property type="molecule type" value="Genomic_DNA"/>
</dbReference>
<feature type="region of interest" description="Disordered" evidence="1">
    <location>
        <begin position="1"/>
        <end position="38"/>
    </location>
</feature>
<evidence type="ECO:0000256" key="1">
    <source>
        <dbReference type="SAM" id="MobiDB-lite"/>
    </source>
</evidence>
<gene>
    <name evidence="2" type="ORF">NDU88_002114</name>
</gene>
<sequence>MAGVAGQPGLSLPEEVADALSGRPGGRTEPRRTGARRNSAGLIGPRWYWCWREAAQCGWGPPNLGTYESGLGGWVPGNWDVVVGLPGSVCGGERRPRGEKRGDELECGARRD</sequence>
<accession>A0AAV7Q5P1</accession>
<protein>
    <submittedName>
        <fullName evidence="2">Uncharacterized protein</fullName>
    </submittedName>
</protein>
<keyword evidence="3" id="KW-1185">Reference proteome</keyword>
<evidence type="ECO:0000313" key="2">
    <source>
        <dbReference type="EMBL" id="KAJ1135676.1"/>
    </source>
</evidence>
<feature type="region of interest" description="Disordered" evidence="1">
    <location>
        <begin position="90"/>
        <end position="112"/>
    </location>
</feature>
<organism evidence="2 3">
    <name type="scientific">Pleurodeles waltl</name>
    <name type="common">Iberian ribbed newt</name>
    <dbReference type="NCBI Taxonomy" id="8319"/>
    <lineage>
        <taxon>Eukaryota</taxon>
        <taxon>Metazoa</taxon>
        <taxon>Chordata</taxon>
        <taxon>Craniata</taxon>
        <taxon>Vertebrata</taxon>
        <taxon>Euteleostomi</taxon>
        <taxon>Amphibia</taxon>
        <taxon>Batrachia</taxon>
        <taxon>Caudata</taxon>
        <taxon>Salamandroidea</taxon>
        <taxon>Salamandridae</taxon>
        <taxon>Pleurodelinae</taxon>
        <taxon>Pleurodeles</taxon>
    </lineage>
</organism>
<comment type="caution">
    <text evidence="2">The sequence shown here is derived from an EMBL/GenBank/DDBJ whole genome shotgun (WGS) entry which is preliminary data.</text>
</comment>